<evidence type="ECO:0000313" key="2">
    <source>
        <dbReference type="EMBL" id="KAF4511325.1"/>
    </source>
</evidence>
<comment type="caution">
    <text evidence="2">The sequence shown here is derived from an EMBL/GenBank/DDBJ whole genome shotgun (WGS) entry which is preliminary data.</text>
</comment>
<keyword evidence="3" id="KW-1185">Reference proteome</keyword>
<accession>A0A8H4V8A2</accession>
<dbReference type="Proteomes" id="UP000557566">
    <property type="component" value="Unassembled WGS sequence"/>
</dbReference>
<feature type="region of interest" description="Disordered" evidence="1">
    <location>
        <begin position="33"/>
        <end position="65"/>
    </location>
</feature>
<evidence type="ECO:0000256" key="1">
    <source>
        <dbReference type="SAM" id="MobiDB-lite"/>
    </source>
</evidence>
<proteinExistence type="predicted"/>
<evidence type="ECO:0000313" key="3">
    <source>
        <dbReference type="Proteomes" id="UP000557566"/>
    </source>
</evidence>
<dbReference type="AlphaFoldDB" id="A0A8H4V8A2"/>
<name>A0A8H4V8A2_9HYPO</name>
<organism evidence="2 3">
    <name type="scientific">Ophiocordyceps sinensis</name>
    <dbReference type="NCBI Taxonomy" id="72228"/>
    <lineage>
        <taxon>Eukaryota</taxon>
        <taxon>Fungi</taxon>
        <taxon>Dikarya</taxon>
        <taxon>Ascomycota</taxon>
        <taxon>Pezizomycotina</taxon>
        <taxon>Sordariomycetes</taxon>
        <taxon>Hypocreomycetidae</taxon>
        <taxon>Hypocreales</taxon>
        <taxon>Ophiocordycipitaceae</taxon>
        <taxon>Ophiocordyceps</taxon>
    </lineage>
</organism>
<dbReference type="OrthoDB" id="2019572at2759"/>
<protein>
    <submittedName>
        <fullName evidence="2">Uncharacterized protein</fullName>
    </submittedName>
</protein>
<reference evidence="2 3" key="1">
    <citation type="journal article" date="2020" name="Genome Biol. Evol.">
        <title>A new high-quality draft genome assembly of the Chinese cordyceps Ophiocordyceps sinensis.</title>
        <authorList>
            <person name="Shu R."/>
            <person name="Zhang J."/>
            <person name="Meng Q."/>
            <person name="Zhang H."/>
            <person name="Zhou G."/>
            <person name="Li M."/>
            <person name="Wu P."/>
            <person name="Zhao Y."/>
            <person name="Chen C."/>
            <person name="Qin Q."/>
        </authorList>
    </citation>
    <scope>NUCLEOTIDE SEQUENCE [LARGE SCALE GENOMIC DNA]</scope>
    <source>
        <strain evidence="2 3">IOZ07</strain>
    </source>
</reference>
<gene>
    <name evidence="2" type="ORF">G6O67_003133</name>
</gene>
<dbReference type="EMBL" id="JAAVMX010000003">
    <property type="protein sequence ID" value="KAF4511325.1"/>
    <property type="molecule type" value="Genomic_DNA"/>
</dbReference>
<sequence>MDLGRVVGENHATPTFACQQHLLASRVQTTWQDKPLGGGGHIRGSHEVRAKGDAPPYSVPAKGKPPFSQAARHFLVVNGEPSTLTGQDSVRPLLELSVKQPRDLNASTVTTSRLLGKVGSCQMERALSPPQVSDLLPLQGREHCESGTCGPSTVEPQKQTP</sequence>